<keyword evidence="3" id="KW-0663">Pyridoxal phosphate</keyword>
<dbReference type="InterPro" id="IPR043132">
    <property type="entry name" value="BCAT-like_C"/>
</dbReference>
<dbReference type="OrthoDB" id="196861at2157"/>
<comment type="caution">
    <text evidence="5">The sequence shown here is derived from an EMBL/GenBank/DDBJ whole genome shotgun (WGS) entry which is preliminary data.</text>
</comment>
<name>A0A554MWM6_9EURY</name>
<dbReference type="RefSeq" id="WP_144263036.1">
    <property type="nucleotide sequence ID" value="NZ_QMDX01000012.1"/>
</dbReference>
<evidence type="ECO:0000256" key="2">
    <source>
        <dbReference type="ARBA" id="ARBA00009320"/>
    </source>
</evidence>
<dbReference type="GO" id="GO:0016829">
    <property type="term" value="F:lyase activity"/>
    <property type="evidence" value="ECO:0007669"/>
    <property type="project" value="UniProtKB-KW"/>
</dbReference>
<evidence type="ECO:0000256" key="3">
    <source>
        <dbReference type="ARBA" id="ARBA00022898"/>
    </source>
</evidence>
<dbReference type="PANTHER" id="PTHR42743">
    <property type="entry name" value="AMINO-ACID AMINOTRANSFERASE"/>
    <property type="match status" value="1"/>
</dbReference>
<dbReference type="PROSITE" id="PS00770">
    <property type="entry name" value="AA_TRANSFER_CLASS_4"/>
    <property type="match status" value="1"/>
</dbReference>
<sequence>MSNQPPTDGQSDAGAGDRVYHVNGRLVPRGSARVSVEDRGFRYGDAAFETMRAYGGQVLDWERHLARLRRTCETLGMAAAVPDDLALRVADTLDENDLADAYVRVTVSRGPQSGKLTPAPAADLDPTVVVVTKPLPRGGLPDAGGEPVWDDPAVVQTVGTRRMPDAALPADAKTHNYLNGVLARLELRQAANEAYDPDEALMRDLDGNVAEGATSNLFFVDDGALKTPEVGDLLPGITREVVLELAAAESFPVERDRYDLDDVREADEAFLTNRTWELRPVATVDGIDVGSGPITSLLRRLYDERVEKQCYR</sequence>
<dbReference type="FunFam" id="3.20.10.10:FF:000002">
    <property type="entry name" value="D-alanine aminotransferase"/>
    <property type="match status" value="1"/>
</dbReference>
<proteinExistence type="inferred from homology"/>
<dbReference type="InterPro" id="IPR043131">
    <property type="entry name" value="BCAT-like_N"/>
</dbReference>
<comment type="cofactor">
    <cofactor evidence="1">
        <name>pyridoxal 5'-phosphate</name>
        <dbReference type="ChEBI" id="CHEBI:597326"/>
    </cofactor>
</comment>
<dbReference type="AlphaFoldDB" id="A0A554MWM6"/>
<keyword evidence="6" id="KW-1185">Reference proteome</keyword>
<keyword evidence="5" id="KW-0456">Lyase</keyword>
<dbReference type="InterPro" id="IPR036038">
    <property type="entry name" value="Aminotransferase-like"/>
</dbReference>
<dbReference type="CDD" id="cd00449">
    <property type="entry name" value="PLPDE_IV"/>
    <property type="match status" value="1"/>
</dbReference>
<dbReference type="InterPro" id="IPR050571">
    <property type="entry name" value="Class-IV_PLP-Dep_Aminotrnsfr"/>
</dbReference>
<organism evidence="5 6">
    <name type="scientific">Haloglomus irregulare</name>
    <dbReference type="NCBI Taxonomy" id="2234134"/>
    <lineage>
        <taxon>Archaea</taxon>
        <taxon>Methanobacteriati</taxon>
        <taxon>Methanobacteriota</taxon>
        <taxon>Stenosarchaea group</taxon>
        <taxon>Halobacteria</taxon>
        <taxon>Halobacteriales</taxon>
        <taxon>Natronomonadaceae</taxon>
        <taxon>Haloglomus</taxon>
    </lineage>
</organism>
<gene>
    <name evidence="5" type="ORF">DP107_15410</name>
</gene>
<dbReference type="GO" id="GO:0008652">
    <property type="term" value="P:amino acid biosynthetic process"/>
    <property type="evidence" value="ECO:0007669"/>
    <property type="project" value="UniProtKB-ARBA"/>
</dbReference>
<dbReference type="EMBL" id="QMDX01000012">
    <property type="protein sequence ID" value="TSD09527.1"/>
    <property type="molecule type" value="Genomic_DNA"/>
</dbReference>
<dbReference type="InParanoid" id="A0A554MWM6"/>
<evidence type="ECO:0000256" key="4">
    <source>
        <dbReference type="RuleBase" id="RU004106"/>
    </source>
</evidence>
<comment type="similarity">
    <text evidence="2 4">Belongs to the class-IV pyridoxal-phosphate-dependent aminotransferase family.</text>
</comment>
<reference evidence="5 6" key="1">
    <citation type="submission" date="2018-06" db="EMBL/GenBank/DDBJ databases">
        <title>Natronomonas sp. F16-60 a new haloarchaeon isolated from a solar saltern of Isla Cristina, Huelva, Spain.</title>
        <authorList>
            <person name="Duran-Viseras A."/>
            <person name="Sanchez-Porro C."/>
            <person name="Ventosa A."/>
        </authorList>
    </citation>
    <scope>NUCLEOTIDE SEQUENCE [LARGE SCALE GENOMIC DNA]</scope>
    <source>
        <strain evidence="5 6">F16-60</strain>
    </source>
</reference>
<evidence type="ECO:0000313" key="6">
    <source>
        <dbReference type="Proteomes" id="UP000319894"/>
    </source>
</evidence>
<protein>
    <submittedName>
        <fullName evidence="5">Aminodeoxychorismate lyase</fullName>
    </submittedName>
</protein>
<dbReference type="Proteomes" id="UP000319894">
    <property type="component" value="Unassembled WGS sequence"/>
</dbReference>
<dbReference type="SUPFAM" id="SSF56752">
    <property type="entry name" value="D-aminoacid aminotransferase-like PLP-dependent enzymes"/>
    <property type="match status" value="1"/>
</dbReference>
<evidence type="ECO:0000313" key="5">
    <source>
        <dbReference type="EMBL" id="TSD09527.1"/>
    </source>
</evidence>
<dbReference type="Gene3D" id="3.30.470.10">
    <property type="match status" value="1"/>
</dbReference>
<dbReference type="PANTHER" id="PTHR42743:SF11">
    <property type="entry name" value="AMINODEOXYCHORISMATE LYASE"/>
    <property type="match status" value="1"/>
</dbReference>
<dbReference type="GO" id="GO:0046394">
    <property type="term" value="P:carboxylic acid biosynthetic process"/>
    <property type="evidence" value="ECO:0007669"/>
    <property type="project" value="UniProtKB-ARBA"/>
</dbReference>
<evidence type="ECO:0000256" key="1">
    <source>
        <dbReference type="ARBA" id="ARBA00001933"/>
    </source>
</evidence>
<dbReference type="InterPro" id="IPR018300">
    <property type="entry name" value="Aminotrans_IV_CS"/>
</dbReference>
<accession>A0A554MWM6</accession>
<dbReference type="Gene3D" id="3.20.10.10">
    <property type="entry name" value="D-amino Acid Aminotransferase, subunit A, domain 2"/>
    <property type="match status" value="1"/>
</dbReference>
<dbReference type="InterPro" id="IPR001544">
    <property type="entry name" value="Aminotrans_IV"/>
</dbReference>
<dbReference type="Pfam" id="PF01063">
    <property type="entry name" value="Aminotran_4"/>
    <property type="match status" value="1"/>
</dbReference>